<comment type="caution">
    <text evidence="1">The sequence shown here is derived from an EMBL/GenBank/DDBJ whole genome shotgun (WGS) entry which is preliminary data.</text>
</comment>
<protein>
    <submittedName>
        <fullName evidence="1">Uncharacterized protein</fullName>
    </submittedName>
</protein>
<dbReference type="Proteomes" id="UP000290287">
    <property type="component" value="Unassembled WGS sequence"/>
</dbReference>
<sequence>MGLKAEQENTLISQAIKIKNTVSEKAPQTENQERLENLKRHALKQAIAKTTPILSLFMQNDLVRFALLNKNNQATWDYWLDIDGNCFIDQIFSMDRLTHLNEQQEMLIYCFSHQEEASKYYFCANAEELPAEYLFRAWQLAATRESWRVFRVKLEPFLYLKDNMSNSSLH</sequence>
<organism evidence="1 2">
    <name type="scientific">Veronia nyctiphanis</name>
    <dbReference type="NCBI Taxonomy" id="1278244"/>
    <lineage>
        <taxon>Bacteria</taxon>
        <taxon>Pseudomonadati</taxon>
        <taxon>Pseudomonadota</taxon>
        <taxon>Gammaproteobacteria</taxon>
        <taxon>Vibrionales</taxon>
        <taxon>Vibrionaceae</taxon>
        <taxon>Veronia</taxon>
    </lineage>
</organism>
<proteinExistence type="predicted"/>
<dbReference type="RefSeq" id="WP_129121947.1">
    <property type="nucleotide sequence ID" value="NZ_PEIB01000008.1"/>
</dbReference>
<name>A0A4Q0YWJ0_9GAMM</name>
<keyword evidence="2" id="KW-1185">Reference proteome</keyword>
<dbReference type="AlphaFoldDB" id="A0A4Q0YWJ0"/>
<dbReference type="OrthoDB" id="6208912at2"/>
<evidence type="ECO:0000313" key="2">
    <source>
        <dbReference type="Proteomes" id="UP000290287"/>
    </source>
</evidence>
<accession>A0A4Q0YWJ0</accession>
<dbReference type="EMBL" id="PEIB01000008">
    <property type="protein sequence ID" value="RXJ73569.1"/>
    <property type="molecule type" value="Genomic_DNA"/>
</dbReference>
<gene>
    <name evidence="1" type="ORF">CS022_08675</name>
</gene>
<reference evidence="1 2" key="1">
    <citation type="submission" date="2017-10" db="EMBL/GenBank/DDBJ databases">
        <title>Nyctiphanis sp. nov., isolated from the stomach of the euphausiid Nyctiphanes simplex (Hansen, 1911) in the Gulf of California.</title>
        <authorList>
            <person name="Gomez-Gil B."/>
            <person name="Aguilar-Mendez M."/>
            <person name="Lopez-Cortes A."/>
            <person name="Gomez-Gutierrez J."/>
            <person name="Roque A."/>
            <person name="Lang E."/>
            <person name="Gonzalez-Castillo A."/>
        </authorList>
    </citation>
    <scope>NUCLEOTIDE SEQUENCE [LARGE SCALE GENOMIC DNA]</scope>
    <source>
        <strain evidence="1 2">CAIM 600</strain>
    </source>
</reference>
<evidence type="ECO:0000313" key="1">
    <source>
        <dbReference type="EMBL" id="RXJ73569.1"/>
    </source>
</evidence>